<sequence length="118" mass="12794">NGRGKGVVVAIDSSHHCHNLGRRRFCLSGSGRYWDRHRSGIEVRPPSTSLIRGKIEPQYWTGMAPILATTAQARSPMIPDVVSNLDYGSSGQNRRPPPPSSLTRCSPPSSSLSLSLSL</sequence>
<gene>
    <name evidence="2" type="ORF">CRG98_047171</name>
</gene>
<reference evidence="2 3" key="1">
    <citation type="submission" date="2017-11" db="EMBL/GenBank/DDBJ databases">
        <title>De-novo sequencing of pomegranate (Punica granatum L.) genome.</title>
        <authorList>
            <person name="Akparov Z."/>
            <person name="Amiraslanov A."/>
            <person name="Hajiyeva S."/>
            <person name="Abbasov M."/>
            <person name="Kaur K."/>
            <person name="Hamwieh A."/>
            <person name="Solovyev V."/>
            <person name="Salamov A."/>
            <person name="Braich B."/>
            <person name="Kosarev P."/>
            <person name="Mahmoud A."/>
            <person name="Hajiyev E."/>
            <person name="Babayeva S."/>
            <person name="Izzatullayeva V."/>
            <person name="Mammadov A."/>
            <person name="Mammadov A."/>
            <person name="Sharifova S."/>
            <person name="Ojaghi J."/>
            <person name="Eynullazada K."/>
            <person name="Bayramov B."/>
            <person name="Abdulazimova A."/>
            <person name="Shahmuradov I."/>
        </authorList>
    </citation>
    <scope>NUCLEOTIDE SEQUENCE [LARGE SCALE GENOMIC DNA]</scope>
    <source>
        <strain evidence="3">cv. AG2017</strain>
        <tissue evidence="2">Leaf</tissue>
    </source>
</reference>
<evidence type="ECO:0000313" key="2">
    <source>
        <dbReference type="EMBL" id="PKI32437.1"/>
    </source>
</evidence>
<comment type="caution">
    <text evidence="2">The sequence shown here is derived from an EMBL/GenBank/DDBJ whole genome shotgun (WGS) entry which is preliminary data.</text>
</comment>
<accession>A0A2I0HL28</accession>
<protein>
    <submittedName>
        <fullName evidence="2">Uncharacterized protein</fullName>
    </submittedName>
</protein>
<evidence type="ECO:0000256" key="1">
    <source>
        <dbReference type="SAM" id="MobiDB-lite"/>
    </source>
</evidence>
<dbReference type="AlphaFoldDB" id="A0A2I0HL28"/>
<keyword evidence="3" id="KW-1185">Reference proteome</keyword>
<dbReference type="Proteomes" id="UP000233551">
    <property type="component" value="Unassembled WGS sequence"/>
</dbReference>
<proteinExistence type="predicted"/>
<feature type="non-terminal residue" evidence="2">
    <location>
        <position position="1"/>
    </location>
</feature>
<dbReference type="EMBL" id="PGOL01007649">
    <property type="protein sequence ID" value="PKI32437.1"/>
    <property type="molecule type" value="Genomic_DNA"/>
</dbReference>
<evidence type="ECO:0000313" key="3">
    <source>
        <dbReference type="Proteomes" id="UP000233551"/>
    </source>
</evidence>
<feature type="compositionally biased region" description="Low complexity" evidence="1">
    <location>
        <begin position="101"/>
        <end position="118"/>
    </location>
</feature>
<organism evidence="2 3">
    <name type="scientific">Punica granatum</name>
    <name type="common">Pomegranate</name>
    <dbReference type="NCBI Taxonomy" id="22663"/>
    <lineage>
        <taxon>Eukaryota</taxon>
        <taxon>Viridiplantae</taxon>
        <taxon>Streptophyta</taxon>
        <taxon>Embryophyta</taxon>
        <taxon>Tracheophyta</taxon>
        <taxon>Spermatophyta</taxon>
        <taxon>Magnoliopsida</taxon>
        <taxon>eudicotyledons</taxon>
        <taxon>Gunneridae</taxon>
        <taxon>Pentapetalae</taxon>
        <taxon>rosids</taxon>
        <taxon>malvids</taxon>
        <taxon>Myrtales</taxon>
        <taxon>Lythraceae</taxon>
        <taxon>Punica</taxon>
    </lineage>
</organism>
<feature type="region of interest" description="Disordered" evidence="1">
    <location>
        <begin position="81"/>
        <end position="118"/>
    </location>
</feature>
<name>A0A2I0HL28_PUNGR</name>